<dbReference type="InterPro" id="IPR047804">
    <property type="entry name" value="C69_dipept_A-like"/>
</dbReference>
<feature type="signal peptide" evidence="7">
    <location>
        <begin position="1"/>
        <end position="24"/>
    </location>
</feature>
<dbReference type="Pfam" id="PF03577">
    <property type="entry name" value="Peptidase_C69"/>
    <property type="match status" value="1"/>
</dbReference>
<dbReference type="EC" id="3.4.-.-" evidence="6"/>
<keyword evidence="3 6" id="KW-0645">Protease</keyword>
<proteinExistence type="inferred from homology"/>
<keyword evidence="7" id="KW-0732">Signal</keyword>
<comment type="similarity">
    <text evidence="2 6">Belongs to the peptidase C69 family.</text>
</comment>
<feature type="chain" id="PRO_5015075198" description="Dipeptidase" evidence="7">
    <location>
        <begin position="25"/>
        <end position="477"/>
    </location>
</feature>
<comment type="catalytic activity">
    <reaction evidence="1">
        <text>an L-aminoacyl-L-amino acid + H2O = 2 an L-alpha-amino acid</text>
        <dbReference type="Rhea" id="RHEA:48940"/>
        <dbReference type="ChEBI" id="CHEBI:15377"/>
        <dbReference type="ChEBI" id="CHEBI:59869"/>
        <dbReference type="ChEBI" id="CHEBI:77460"/>
        <dbReference type="EC" id="3.4.13.19"/>
    </reaction>
</comment>
<reference evidence="9 10" key="2">
    <citation type="submission" date="2017-06" db="EMBL/GenBank/DDBJ databases">
        <authorList>
            <person name="Kim H.J."/>
            <person name="Triplett B.A."/>
        </authorList>
    </citation>
    <scope>NUCLEOTIDE SEQUENCE [LARGE SCALE GENOMIC DNA]</scope>
    <source>
        <strain evidence="9">Kingella_eburonensis</strain>
    </source>
</reference>
<dbReference type="Gene3D" id="3.60.60.10">
    <property type="entry name" value="Penicillin V Acylase, Chain A"/>
    <property type="match status" value="1"/>
</dbReference>
<gene>
    <name evidence="8" type="primary">pepDA</name>
    <name evidence="8" type="ORF">KEBURONENSIS_01610</name>
    <name evidence="9" type="ORF">KEBURONENSIS_01619</name>
</gene>
<dbReference type="Proteomes" id="UP000215450">
    <property type="component" value="Unassembled WGS sequence"/>
</dbReference>
<reference evidence="8" key="1">
    <citation type="submission" date="2017-05" db="EMBL/GenBank/DDBJ databases">
        <authorList>
            <person name="Song R."/>
            <person name="Chenine A.L."/>
            <person name="Ruprecht R.M."/>
        </authorList>
    </citation>
    <scope>NUCLEOTIDE SEQUENCE</scope>
    <source>
        <strain evidence="8">Kingella_eburonensis</strain>
    </source>
</reference>
<dbReference type="RefSeq" id="WP_095062901.1">
    <property type="nucleotide sequence ID" value="NZ_CP123447.1"/>
</dbReference>
<protein>
    <recommendedName>
        <fullName evidence="6">Dipeptidase</fullName>
        <ecNumber evidence="6">3.4.-.-</ecNumber>
    </recommendedName>
</protein>
<dbReference type="GO" id="GO:0070004">
    <property type="term" value="F:cysteine-type exopeptidase activity"/>
    <property type="evidence" value="ECO:0007669"/>
    <property type="project" value="InterPro"/>
</dbReference>
<organism evidence="8">
    <name type="scientific">Kingella negevensis</name>
    <dbReference type="NCBI Taxonomy" id="1522312"/>
    <lineage>
        <taxon>Bacteria</taxon>
        <taxon>Pseudomonadati</taxon>
        <taxon>Pseudomonadota</taxon>
        <taxon>Betaproteobacteria</taxon>
        <taxon>Neisseriales</taxon>
        <taxon>Neisseriaceae</taxon>
        <taxon>Kingella</taxon>
    </lineage>
</organism>
<evidence type="ECO:0000313" key="9">
    <source>
        <dbReference type="EMBL" id="SNB75735.1"/>
    </source>
</evidence>
<dbReference type="OrthoDB" id="5147328at2"/>
<keyword evidence="10" id="KW-1185">Reference proteome</keyword>
<keyword evidence="4 6" id="KW-0378">Hydrolase</keyword>
<evidence type="ECO:0000256" key="5">
    <source>
        <dbReference type="ARBA" id="ARBA00022997"/>
    </source>
</evidence>
<dbReference type="GO" id="GO:0016805">
    <property type="term" value="F:dipeptidase activity"/>
    <property type="evidence" value="ECO:0007669"/>
    <property type="project" value="UniProtKB-KW"/>
</dbReference>
<evidence type="ECO:0000256" key="7">
    <source>
        <dbReference type="SAM" id="SignalP"/>
    </source>
</evidence>
<evidence type="ECO:0000313" key="10">
    <source>
        <dbReference type="Proteomes" id="UP000215450"/>
    </source>
</evidence>
<evidence type="ECO:0000256" key="6">
    <source>
        <dbReference type="RuleBase" id="RU364089"/>
    </source>
</evidence>
<dbReference type="EMBL" id="FXUV01000031">
    <property type="protein sequence ID" value="SMQ12794.1"/>
    <property type="molecule type" value="Genomic_DNA"/>
</dbReference>
<dbReference type="GO" id="GO:0006508">
    <property type="term" value="P:proteolysis"/>
    <property type="evidence" value="ECO:0007669"/>
    <property type="project" value="UniProtKB-KW"/>
</dbReference>
<dbReference type="NCBIfam" id="NF033678">
    <property type="entry name" value="C69_fam_dipept"/>
    <property type="match status" value="1"/>
</dbReference>
<keyword evidence="5 6" id="KW-0224">Dipeptidase</keyword>
<dbReference type="PANTHER" id="PTHR12994:SF17">
    <property type="entry name" value="LD30995P"/>
    <property type="match status" value="1"/>
</dbReference>
<name>A0A238HH61_9NEIS</name>
<dbReference type="PANTHER" id="PTHR12994">
    <property type="entry name" value="SECERNIN"/>
    <property type="match status" value="1"/>
</dbReference>
<evidence type="ECO:0000256" key="4">
    <source>
        <dbReference type="ARBA" id="ARBA00022801"/>
    </source>
</evidence>
<dbReference type="AlphaFoldDB" id="A0A238HH61"/>
<accession>A0A238HH61</accession>
<evidence type="ECO:0000256" key="1">
    <source>
        <dbReference type="ARBA" id="ARBA00001670"/>
    </source>
</evidence>
<evidence type="ECO:0000256" key="3">
    <source>
        <dbReference type="ARBA" id="ARBA00022670"/>
    </source>
</evidence>
<dbReference type="EMBL" id="FXUV02000036">
    <property type="protein sequence ID" value="SNB75735.1"/>
    <property type="molecule type" value="Genomic_DNA"/>
</dbReference>
<evidence type="ECO:0000313" key="8">
    <source>
        <dbReference type="EMBL" id="SMQ12794.1"/>
    </source>
</evidence>
<sequence>MAFITKKTVWLITSALLATSSAWACTGVYVGKQLTKDGSTIFGRTEDLETDHNKTFIVFPAHDNAAGAVLKDESTGFTFNLPSRSYRYTALPDVTPKDGLYHEAGTNEFGVMMDATVSVYANDAVLKIDPLVKTGITESIMTTVALPHVKTAREGVELLARVIDEKGAGEANSLIIADQDETWYMEIVSGHQYAAVLLPENKFIVFPNGMLLGEVDVSDKQNVIASPKLVEVAQKAGTLKLSGDKIRVADSYAAPMKDSVKSRYWAGVKRLNPQATVNQQSTETPFFHTTSKKISLQDVMALQRDRFENTQYIPDDWANKKDPKAANALYPIGNKNTMEAHIFQVKKGMPKDVPAVMWLSVGSPLVSPYLPFYSNIEQTAAPYQVADKTFNAQSYYWVTSRLLERLLANESSLKEPLRKAVNRIEQPFIAQANAEAKQLSVLHRKNPEQATKWITQRAENRSLYSFKQLQRITAELK</sequence>
<evidence type="ECO:0000256" key="2">
    <source>
        <dbReference type="ARBA" id="ARBA00007225"/>
    </source>
</evidence>
<dbReference type="InterPro" id="IPR005322">
    <property type="entry name" value="Peptidase_C69"/>
</dbReference>